<comment type="caution">
    <text evidence="2">The sequence shown here is derived from an EMBL/GenBank/DDBJ whole genome shotgun (WGS) entry which is preliminary data.</text>
</comment>
<name>M5U8W6_9BACT</name>
<dbReference type="Proteomes" id="UP000011885">
    <property type="component" value="Unassembled WGS sequence"/>
</dbReference>
<evidence type="ECO:0000256" key="1">
    <source>
        <dbReference type="SAM" id="MobiDB-lite"/>
    </source>
</evidence>
<reference evidence="2 3" key="1">
    <citation type="journal article" date="2013" name="Mar. Genomics">
        <title>Expression of sulfatases in Rhodopirellula baltica and the diversity of sulfatases in the genus Rhodopirellula.</title>
        <authorList>
            <person name="Wegner C.E."/>
            <person name="Richter-Heitmann T."/>
            <person name="Klindworth A."/>
            <person name="Klockow C."/>
            <person name="Richter M."/>
            <person name="Achstetter T."/>
            <person name="Glockner F.O."/>
            <person name="Harder J."/>
        </authorList>
    </citation>
    <scope>NUCLEOTIDE SEQUENCE [LARGE SCALE GENOMIC DNA]</scope>
    <source>
        <strain evidence="2 3">SM41</strain>
    </source>
</reference>
<feature type="compositionally biased region" description="Polar residues" evidence="1">
    <location>
        <begin position="22"/>
        <end position="31"/>
    </location>
</feature>
<proteinExistence type="predicted"/>
<evidence type="ECO:0000313" key="3">
    <source>
        <dbReference type="Proteomes" id="UP000011885"/>
    </source>
</evidence>
<dbReference type="AlphaFoldDB" id="M5U8W6"/>
<accession>M5U8W6</accession>
<sequence>MSRLLRGEHASDDGSTWEPLQPLSNSRINDCSSSHDRVVRWSVS</sequence>
<dbReference type="EMBL" id="ANOH01000059">
    <property type="protein sequence ID" value="EMI57885.1"/>
    <property type="molecule type" value="Genomic_DNA"/>
</dbReference>
<feature type="compositionally biased region" description="Basic and acidic residues" evidence="1">
    <location>
        <begin position="1"/>
        <end position="12"/>
    </location>
</feature>
<evidence type="ECO:0000313" key="2">
    <source>
        <dbReference type="EMBL" id="EMI57885.1"/>
    </source>
</evidence>
<organism evidence="2 3">
    <name type="scientific">Rhodopirellula sallentina SM41</name>
    <dbReference type="NCBI Taxonomy" id="1263870"/>
    <lineage>
        <taxon>Bacteria</taxon>
        <taxon>Pseudomonadati</taxon>
        <taxon>Planctomycetota</taxon>
        <taxon>Planctomycetia</taxon>
        <taxon>Pirellulales</taxon>
        <taxon>Pirellulaceae</taxon>
        <taxon>Rhodopirellula</taxon>
    </lineage>
</organism>
<feature type="region of interest" description="Disordered" evidence="1">
    <location>
        <begin position="1"/>
        <end position="31"/>
    </location>
</feature>
<gene>
    <name evidence="2" type="ORF">RSSM_00699</name>
</gene>
<protein>
    <submittedName>
        <fullName evidence="2">Uncharacterized protein</fullName>
    </submittedName>
</protein>
<keyword evidence="3" id="KW-1185">Reference proteome</keyword>